<dbReference type="InterPro" id="IPR001304">
    <property type="entry name" value="C-type_lectin-like"/>
</dbReference>
<proteinExistence type="predicted"/>
<feature type="compositionally biased region" description="Polar residues" evidence="1">
    <location>
        <begin position="283"/>
        <end position="302"/>
    </location>
</feature>
<feature type="non-terminal residue" evidence="4">
    <location>
        <position position="399"/>
    </location>
</feature>
<evidence type="ECO:0000313" key="5">
    <source>
        <dbReference type="Proteomes" id="UP001432027"/>
    </source>
</evidence>
<feature type="non-terminal residue" evidence="4">
    <location>
        <position position="1"/>
    </location>
</feature>
<reference evidence="4" key="1">
    <citation type="submission" date="2023-10" db="EMBL/GenBank/DDBJ databases">
        <title>Genome assembly of Pristionchus species.</title>
        <authorList>
            <person name="Yoshida K."/>
            <person name="Sommer R.J."/>
        </authorList>
    </citation>
    <scope>NUCLEOTIDE SEQUENCE</scope>
    <source>
        <strain evidence="4">RS0144</strain>
    </source>
</reference>
<evidence type="ECO:0000259" key="3">
    <source>
        <dbReference type="PROSITE" id="PS50041"/>
    </source>
</evidence>
<evidence type="ECO:0000313" key="4">
    <source>
        <dbReference type="EMBL" id="GMS98317.1"/>
    </source>
</evidence>
<dbReference type="Pfam" id="PF00059">
    <property type="entry name" value="Lectin_C"/>
    <property type="match status" value="1"/>
</dbReference>
<dbReference type="EMBL" id="BTSX01000005">
    <property type="protein sequence ID" value="GMS98317.1"/>
    <property type="molecule type" value="Genomic_DNA"/>
</dbReference>
<comment type="caution">
    <text evidence="4">The sequence shown here is derived from an EMBL/GenBank/DDBJ whole genome shotgun (WGS) entry which is preliminary data.</text>
</comment>
<keyword evidence="2" id="KW-0812">Transmembrane</keyword>
<accession>A0AAV5TVT2</accession>
<gene>
    <name evidence="4" type="ORF">PENTCL1PPCAC_20492</name>
</gene>
<protein>
    <recommendedName>
        <fullName evidence="3">C-type lectin domain-containing protein</fullName>
    </recommendedName>
</protein>
<dbReference type="InterPro" id="IPR016186">
    <property type="entry name" value="C-type_lectin-like/link_sf"/>
</dbReference>
<feature type="transmembrane region" description="Helical" evidence="2">
    <location>
        <begin position="310"/>
        <end position="334"/>
    </location>
</feature>
<keyword evidence="2" id="KW-1133">Transmembrane helix</keyword>
<feature type="region of interest" description="Disordered" evidence="1">
    <location>
        <begin position="278"/>
        <end position="302"/>
    </location>
</feature>
<sequence>IAYIEIGTPKIADVDINMELEFDSNNNGSLDVQESKNGNVDQYRNGSSHMTIINTVYFEIRWNPEALQHSEVSRDQDNCYIDIKVSTSNNDVCPDQHALYTWEDQHWCYTIYWPVPPAQGFTFEDASHVCESHGDVLPIMYSEEATQKLADLAYYHLGRGQYFWIGLVCNEDCDTWQWQDGSSFTAFDQYSDAVSNPCSGSKNRYAQSADRVTGTAETKQWYSVDPDHQFNFAVCGRRVLNSRTDYAPSVSPCVRSITELNLWTTDSIIDTTLSTDSITDSTGASPSIESTTLSIGSTTESNNQNSDLPLWLIISIIIGIIFILVCCLGIILMVRRQILSLRAKVVEEQIENNKEITRMQVTTKLNQQPYSHYSDLPGRIEWEIERTLVSIDYNQKIGE</sequence>
<organism evidence="4 5">
    <name type="scientific">Pristionchus entomophagus</name>
    <dbReference type="NCBI Taxonomy" id="358040"/>
    <lineage>
        <taxon>Eukaryota</taxon>
        <taxon>Metazoa</taxon>
        <taxon>Ecdysozoa</taxon>
        <taxon>Nematoda</taxon>
        <taxon>Chromadorea</taxon>
        <taxon>Rhabditida</taxon>
        <taxon>Rhabditina</taxon>
        <taxon>Diplogasteromorpha</taxon>
        <taxon>Diplogasteroidea</taxon>
        <taxon>Neodiplogasteridae</taxon>
        <taxon>Pristionchus</taxon>
    </lineage>
</organism>
<dbReference type="AlphaFoldDB" id="A0AAV5TVT2"/>
<dbReference type="InterPro" id="IPR016187">
    <property type="entry name" value="CTDL_fold"/>
</dbReference>
<dbReference type="Gene3D" id="3.10.100.10">
    <property type="entry name" value="Mannose-Binding Protein A, subunit A"/>
    <property type="match status" value="1"/>
</dbReference>
<dbReference type="SUPFAM" id="SSF56436">
    <property type="entry name" value="C-type lectin-like"/>
    <property type="match status" value="1"/>
</dbReference>
<keyword evidence="5" id="KW-1185">Reference proteome</keyword>
<dbReference type="CDD" id="cd00037">
    <property type="entry name" value="CLECT"/>
    <property type="match status" value="1"/>
</dbReference>
<evidence type="ECO:0000256" key="1">
    <source>
        <dbReference type="SAM" id="MobiDB-lite"/>
    </source>
</evidence>
<evidence type="ECO:0000256" key="2">
    <source>
        <dbReference type="SAM" id="Phobius"/>
    </source>
</evidence>
<feature type="domain" description="C-type lectin" evidence="3">
    <location>
        <begin position="104"/>
        <end position="221"/>
    </location>
</feature>
<dbReference type="Proteomes" id="UP001432027">
    <property type="component" value="Unassembled WGS sequence"/>
</dbReference>
<keyword evidence="2" id="KW-0472">Membrane</keyword>
<dbReference type="PROSITE" id="PS50041">
    <property type="entry name" value="C_TYPE_LECTIN_2"/>
    <property type="match status" value="1"/>
</dbReference>
<name>A0AAV5TVT2_9BILA</name>